<dbReference type="Proteomes" id="UP000824540">
    <property type="component" value="Unassembled WGS sequence"/>
</dbReference>
<feature type="region of interest" description="Disordered" evidence="1">
    <location>
        <begin position="121"/>
        <end position="142"/>
    </location>
</feature>
<organism evidence="2 3">
    <name type="scientific">Albula glossodonta</name>
    <name type="common">roundjaw bonefish</name>
    <dbReference type="NCBI Taxonomy" id="121402"/>
    <lineage>
        <taxon>Eukaryota</taxon>
        <taxon>Metazoa</taxon>
        <taxon>Chordata</taxon>
        <taxon>Craniata</taxon>
        <taxon>Vertebrata</taxon>
        <taxon>Euteleostomi</taxon>
        <taxon>Actinopterygii</taxon>
        <taxon>Neopterygii</taxon>
        <taxon>Teleostei</taxon>
        <taxon>Albuliformes</taxon>
        <taxon>Albulidae</taxon>
        <taxon>Albula</taxon>
    </lineage>
</organism>
<evidence type="ECO:0000313" key="2">
    <source>
        <dbReference type="EMBL" id="KAG9329269.1"/>
    </source>
</evidence>
<name>A0A8T2MLJ6_9TELE</name>
<proteinExistence type="predicted"/>
<comment type="caution">
    <text evidence="2">The sequence shown here is derived from an EMBL/GenBank/DDBJ whole genome shotgun (WGS) entry which is preliminary data.</text>
</comment>
<dbReference type="EMBL" id="JAFBMS010001326">
    <property type="protein sequence ID" value="KAG9329269.1"/>
    <property type="molecule type" value="Genomic_DNA"/>
</dbReference>
<evidence type="ECO:0000256" key="1">
    <source>
        <dbReference type="SAM" id="MobiDB-lite"/>
    </source>
</evidence>
<feature type="non-terminal residue" evidence="2">
    <location>
        <position position="1"/>
    </location>
</feature>
<reference evidence="2" key="1">
    <citation type="thesis" date="2021" institute="BYU ScholarsArchive" country="Provo, UT, USA">
        <title>Applications of and Algorithms for Genome Assembly and Genomic Analyses with an Emphasis on Marine Teleosts.</title>
        <authorList>
            <person name="Pickett B.D."/>
        </authorList>
    </citation>
    <scope>NUCLEOTIDE SEQUENCE</scope>
    <source>
        <strain evidence="2">HI-2016</strain>
    </source>
</reference>
<accession>A0A8T2MLJ6</accession>
<protein>
    <submittedName>
        <fullName evidence="2">Uncharacterized protein</fullName>
    </submittedName>
</protein>
<evidence type="ECO:0000313" key="3">
    <source>
        <dbReference type="Proteomes" id="UP000824540"/>
    </source>
</evidence>
<dbReference type="AlphaFoldDB" id="A0A8T2MLJ6"/>
<sequence>FETTFITYISVKGGPVSSATGSITLTHFSQEPSGYQTRTCRCSKMATLDLKLWYWGTEEEHVLHWIHAAHHSAPCATCLLPNIIGTNESLQDCELQGLSSLQRDLGIRELEQNAYSLEAERKWTSGGTLTEETDWEKEREPD</sequence>
<keyword evidence="3" id="KW-1185">Reference proteome</keyword>
<gene>
    <name evidence="2" type="ORF">JZ751_006291</name>
</gene>